<evidence type="ECO:0000313" key="2">
    <source>
        <dbReference type="Proteomes" id="UP000260773"/>
    </source>
</evidence>
<dbReference type="AlphaFoldDB" id="A0A3E2TT53"/>
<reference evidence="1 2" key="1">
    <citation type="submission" date="2018-08" db="EMBL/GenBank/DDBJ databases">
        <title>A genome reference for cultivated species of the human gut microbiota.</title>
        <authorList>
            <person name="Zou Y."/>
            <person name="Xue W."/>
            <person name="Luo G."/>
        </authorList>
    </citation>
    <scope>NUCLEOTIDE SEQUENCE [LARGE SCALE GENOMIC DNA]</scope>
    <source>
        <strain evidence="1 2">AF45-17</strain>
    </source>
</reference>
<gene>
    <name evidence="1" type="ORF">DW070_00005</name>
</gene>
<proteinExistence type="predicted"/>
<dbReference type="Proteomes" id="UP000260773">
    <property type="component" value="Unassembled WGS sequence"/>
</dbReference>
<feature type="non-terminal residue" evidence="1">
    <location>
        <position position="1"/>
    </location>
</feature>
<name>A0A3E2TT53_9FIRM</name>
<comment type="caution">
    <text evidence="1">The sequence shown here is derived from an EMBL/GenBank/DDBJ whole genome shotgun (WGS) entry which is preliminary data.</text>
</comment>
<sequence length="62" mass="7386">KFERSFNMYELKIKSKEDKLNLNKEKEAIITSEDLAQPLSQKQTDTEPDHIVYDMFFARIYG</sequence>
<evidence type="ECO:0000313" key="1">
    <source>
        <dbReference type="EMBL" id="RGB82383.1"/>
    </source>
</evidence>
<organism evidence="1 2">
    <name type="scientific">Coprococcus catus</name>
    <dbReference type="NCBI Taxonomy" id="116085"/>
    <lineage>
        <taxon>Bacteria</taxon>
        <taxon>Bacillati</taxon>
        <taxon>Bacillota</taxon>
        <taxon>Clostridia</taxon>
        <taxon>Lachnospirales</taxon>
        <taxon>Lachnospiraceae</taxon>
        <taxon>Coprococcus</taxon>
    </lineage>
</organism>
<dbReference type="EMBL" id="QVEP01000001">
    <property type="protein sequence ID" value="RGB82383.1"/>
    <property type="molecule type" value="Genomic_DNA"/>
</dbReference>
<accession>A0A3E2TT53</accession>
<protein>
    <submittedName>
        <fullName evidence="1">Uncharacterized protein</fullName>
    </submittedName>
</protein>